<dbReference type="Proteomes" id="UP001292094">
    <property type="component" value="Unassembled WGS sequence"/>
</dbReference>
<feature type="domain" description="Ig-like" evidence="1">
    <location>
        <begin position="1"/>
        <end position="91"/>
    </location>
</feature>
<name>A0AAE1NDY3_9EUCA</name>
<dbReference type="PROSITE" id="PS50835">
    <property type="entry name" value="IG_LIKE"/>
    <property type="match status" value="1"/>
</dbReference>
<dbReference type="InterPro" id="IPR036179">
    <property type="entry name" value="Ig-like_dom_sf"/>
</dbReference>
<sequence length="168" mass="18230">PRARANFGSSLDSGRIKEGDDLYLECHVRANPSPTHLTWKHDVSFRWSFNTTTESVDIPSGHVSTASNLSTISYTPLTPLDYGTLLCWATNVVGVMRRPCVFHIIPAGKPDRPGNCSVSQGRATSARVRCHAGDDGGLPQTFLLTATLLGGTRVFNITARKAPEFMVS</sequence>
<gene>
    <name evidence="2" type="ORF">Pmani_038647</name>
</gene>
<proteinExistence type="predicted"/>
<dbReference type="Pfam" id="PF13927">
    <property type="entry name" value="Ig_3"/>
    <property type="match status" value="1"/>
</dbReference>
<dbReference type="Gene3D" id="2.60.40.10">
    <property type="entry name" value="Immunoglobulins"/>
    <property type="match status" value="1"/>
</dbReference>
<evidence type="ECO:0000259" key="1">
    <source>
        <dbReference type="PROSITE" id="PS50835"/>
    </source>
</evidence>
<evidence type="ECO:0000313" key="3">
    <source>
        <dbReference type="Proteomes" id="UP001292094"/>
    </source>
</evidence>
<evidence type="ECO:0000313" key="2">
    <source>
        <dbReference type="EMBL" id="KAK4288315.1"/>
    </source>
</evidence>
<dbReference type="PANTHER" id="PTHR23278">
    <property type="entry name" value="SIDESTEP PROTEIN"/>
    <property type="match status" value="1"/>
</dbReference>
<organism evidence="2 3">
    <name type="scientific">Petrolisthes manimaculis</name>
    <dbReference type="NCBI Taxonomy" id="1843537"/>
    <lineage>
        <taxon>Eukaryota</taxon>
        <taxon>Metazoa</taxon>
        <taxon>Ecdysozoa</taxon>
        <taxon>Arthropoda</taxon>
        <taxon>Crustacea</taxon>
        <taxon>Multicrustacea</taxon>
        <taxon>Malacostraca</taxon>
        <taxon>Eumalacostraca</taxon>
        <taxon>Eucarida</taxon>
        <taxon>Decapoda</taxon>
        <taxon>Pleocyemata</taxon>
        <taxon>Anomura</taxon>
        <taxon>Galatheoidea</taxon>
        <taxon>Porcellanidae</taxon>
        <taxon>Petrolisthes</taxon>
    </lineage>
</organism>
<dbReference type="PANTHER" id="PTHR23278:SF25">
    <property type="entry name" value="GH14967P"/>
    <property type="match status" value="1"/>
</dbReference>
<reference evidence="2" key="1">
    <citation type="submission" date="2023-11" db="EMBL/GenBank/DDBJ databases">
        <title>Genome assemblies of two species of porcelain crab, Petrolisthes cinctipes and Petrolisthes manimaculis (Anomura: Porcellanidae).</title>
        <authorList>
            <person name="Angst P."/>
        </authorList>
    </citation>
    <scope>NUCLEOTIDE SEQUENCE</scope>
    <source>
        <strain evidence="2">PB745_02</strain>
        <tissue evidence="2">Gill</tissue>
    </source>
</reference>
<feature type="non-terminal residue" evidence="2">
    <location>
        <position position="1"/>
    </location>
</feature>
<dbReference type="InterPro" id="IPR013783">
    <property type="entry name" value="Ig-like_fold"/>
</dbReference>
<dbReference type="EMBL" id="JAWZYT010006356">
    <property type="protein sequence ID" value="KAK4288315.1"/>
    <property type="molecule type" value="Genomic_DNA"/>
</dbReference>
<comment type="caution">
    <text evidence="2">The sequence shown here is derived from an EMBL/GenBank/DDBJ whole genome shotgun (WGS) entry which is preliminary data.</text>
</comment>
<dbReference type="InterPro" id="IPR007110">
    <property type="entry name" value="Ig-like_dom"/>
</dbReference>
<protein>
    <recommendedName>
        <fullName evidence="1">Ig-like domain-containing protein</fullName>
    </recommendedName>
</protein>
<accession>A0AAE1NDY3</accession>
<keyword evidence="3" id="KW-1185">Reference proteome</keyword>
<dbReference type="AlphaFoldDB" id="A0AAE1NDY3"/>
<dbReference type="SUPFAM" id="SSF48726">
    <property type="entry name" value="Immunoglobulin"/>
    <property type="match status" value="1"/>
</dbReference>